<organism evidence="1 2">
    <name type="scientific">Steinernema carpocapsae</name>
    <name type="common">Entomopathogenic nematode</name>
    <dbReference type="NCBI Taxonomy" id="34508"/>
    <lineage>
        <taxon>Eukaryota</taxon>
        <taxon>Metazoa</taxon>
        <taxon>Ecdysozoa</taxon>
        <taxon>Nematoda</taxon>
        <taxon>Chromadorea</taxon>
        <taxon>Rhabditida</taxon>
        <taxon>Tylenchina</taxon>
        <taxon>Panagrolaimomorpha</taxon>
        <taxon>Strongyloidoidea</taxon>
        <taxon>Steinernematidae</taxon>
        <taxon>Steinernema</taxon>
    </lineage>
</organism>
<reference evidence="1 2" key="2">
    <citation type="journal article" date="2019" name="G3 (Bethesda)">
        <title>Hybrid Assembly of the Genome of the Entomopathogenic Nematode Steinernema carpocapsae Identifies the X-Chromosome.</title>
        <authorList>
            <person name="Serra L."/>
            <person name="Macchietto M."/>
            <person name="Macias-Munoz A."/>
            <person name="McGill C.J."/>
            <person name="Rodriguez I.M."/>
            <person name="Rodriguez B."/>
            <person name="Murad R."/>
            <person name="Mortazavi A."/>
        </authorList>
    </citation>
    <scope>NUCLEOTIDE SEQUENCE [LARGE SCALE GENOMIC DNA]</scope>
    <source>
        <strain evidence="1 2">ALL</strain>
    </source>
</reference>
<keyword evidence="2" id="KW-1185">Reference proteome</keyword>
<comment type="caution">
    <text evidence="1">The sequence shown here is derived from an EMBL/GenBank/DDBJ whole genome shotgun (WGS) entry which is preliminary data.</text>
</comment>
<protein>
    <submittedName>
        <fullName evidence="1">Uncharacterized protein</fullName>
    </submittedName>
</protein>
<accession>A0A4U5NJF1</accession>
<sequence>MHTVTFKFRQSVAALLREPKTEEQRASYVFPDRLWTEAIQNEWAKREYITLVLCKQEASPWQYGFKSEFNDAAVSNNAIKDHPNFAYLRISRIEVLDKPEFEDEELFELKTSFTDFVNSVRFMIPTPVPALPKPVDTPPSLSISGRFDEETETELGNLFSQIKFAEVCTMPFKTAFDPILMSQLQHNQISDNFHLGHNSVYASSTMDILRRHFRETKIFSRLEMKNNPLFSFADFEAIFQTLLEMPFSWDQVGDEECPDDEYVFLQAHFEEDATKKLCDFRPDLVDETDGDCYEPDDCEHWNRWTKNEEEGLCIQVQVFENTNYWMFMFVRVGEFEEF</sequence>
<name>A0A4U5NJF1_STECR</name>
<dbReference type="EMBL" id="AZBU02000004">
    <property type="protein sequence ID" value="TKR83016.1"/>
    <property type="molecule type" value="Genomic_DNA"/>
</dbReference>
<reference evidence="1 2" key="1">
    <citation type="journal article" date="2015" name="Genome Biol.">
        <title>Comparative genomics of Steinernema reveals deeply conserved gene regulatory networks.</title>
        <authorList>
            <person name="Dillman A.R."/>
            <person name="Macchietto M."/>
            <person name="Porter C.F."/>
            <person name="Rogers A."/>
            <person name="Williams B."/>
            <person name="Antoshechkin I."/>
            <person name="Lee M.M."/>
            <person name="Goodwin Z."/>
            <person name="Lu X."/>
            <person name="Lewis E.E."/>
            <person name="Goodrich-Blair H."/>
            <person name="Stock S.P."/>
            <person name="Adams B.J."/>
            <person name="Sternberg P.W."/>
            <person name="Mortazavi A."/>
        </authorList>
    </citation>
    <scope>NUCLEOTIDE SEQUENCE [LARGE SCALE GENOMIC DNA]</scope>
    <source>
        <strain evidence="1 2">ALL</strain>
    </source>
</reference>
<evidence type="ECO:0000313" key="2">
    <source>
        <dbReference type="Proteomes" id="UP000298663"/>
    </source>
</evidence>
<evidence type="ECO:0000313" key="1">
    <source>
        <dbReference type="EMBL" id="TKR83016.1"/>
    </source>
</evidence>
<gene>
    <name evidence="1" type="ORF">L596_016673</name>
</gene>
<dbReference type="Proteomes" id="UP000298663">
    <property type="component" value="Unassembled WGS sequence"/>
</dbReference>
<proteinExistence type="predicted"/>
<dbReference type="AlphaFoldDB" id="A0A4U5NJF1"/>